<evidence type="ECO:0000313" key="1">
    <source>
        <dbReference type="EMBL" id="PYZ97844.1"/>
    </source>
</evidence>
<gene>
    <name evidence="1" type="ORF">CR205_04420</name>
</gene>
<organism evidence="1 2">
    <name type="scientific">Alteribacter lacisalsi</name>
    <dbReference type="NCBI Taxonomy" id="2045244"/>
    <lineage>
        <taxon>Bacteria</taxon>
        <taxon>Bacillati</taxon>
        <taxon>Bacillota</taxon>
        <taxon>Bacilli</taxon>
        <taxon>Bacillales</taxon>
        <taxon>Bacillaceae</taxon>
        <taxon>Alteribacter</taxon>
    </lineage>
</organism>
<dbReference type="RefSeq" id="WP_142669860.1">
    <property type="nucleotide sequence ID" value="NZ_PDOF01000001.1"/>
</dbReference>
<dbReference type="Pfam" id="PF26344">
    <property type="entry name" value="YuzC"/>
    <property type="match status" value="1"/>
</dbReference>
<proteinExistence type="predicted"/>
<accession>A0A2W0H7M2</accession>
<dbReference type="Proteomes" id="UP000248066">
    <property type="component" value="Unassembled WGS sequence"/>
</dbReference>
<keyword evidence="2" id="KW-1185">Reference proteome</keyword>
<comment type="caution">
    <text evidence="1">The sequence shown here is derived from an EMBL/GenBank/DDBJ whole genome shotgun (WGS) entry which is preliminary data.</text>
</comment>
<evidence type="ECO:0000313" key="2">
    <source>
        <dbReference type="Proteomes" id="UP000248066"/>
    </source>
</evidence>
<sequence length="117" mass="13140">MKVLHLYGYNRYPPAPSYPPVDVSAFQESLAANYTLLRHGYYMLSRFYASPPLMYSLINAAQSGNDDEVDRLVESTGVPSVVETSYTPTSVTFRLQSDAQTFPRCCTLTMNLVWGLN</sequence>
<dbReference type="InterPro" id="IPR058870">
    <property type="entry name" value="YuzC"/>
</dbReference>
<dbReference type="AlphaFoldDB" id="A0A2W0H7M2"/>
<protein>
    <submittedName>
        <fullName evidence="1">Uncharacterized protein</fullName>
    </submittedName>
</protein>
<name>A0A2W0H7M2_9BACI</name>
<dbReference type="OrthoDB" id="2615349at2"/>
<reference evidence="1 2" key="1">
    <citation type="submission" date="2017-10" db="EMBL/GenBank/DDBJ databases">
        <title>Bacillus sp. nov., a halophilic bacterium isolated from a Yangshapao Lake.</title>
        <authorList>
            <person name="Wang H."/>
        </authorList>
    </citation>
    <scope>NUCLEOTIDE SEQUENCE [LARGE SCALE GENOMIC DNA]</scope>
    <source>
        <strain evidence="1 2">YSP-3</strain>
    </source>
</reference>
<dbReference type="EMBL" id="PDOF01000001">
    <property type="protein sequence ID" value="PYZ97844.1"/>
    <property type="molecule type" value="Genomic_DNA"/>
</dbReference>